<feature type="region of interest" description="Disordered" evidence="2">
    <location>
        <begin position="175"/>
        <end position="263"/>
    </location>
</feature>
<feature type="compositionally biased region" description="Polar residues" evidence="2">
    <location>
        <begin position="232"/>
        <end position="263"/>
    </location>
</feature>
<feature type="compositionally biased region" description="Low complexity" evidence="2">
    <location>
        <begin position="336"/>
        <end position="348"/>
    </location>
</feature>
<feature type="compositionally biased region" description="Polar residues" evidence="2">
    <location>
        <begin position="197"/>
        <end position="221"/>
    </location>
</feature>
<feature type="compositionally biased region" description="Basic and acidic residues" evidence="2">
    <location>
        <begin position="349"/>
        <end position="358"/>
    </location>
</feature>
<accession>A0A132ADS9</accession>
<evidence type="ECO:0008006" key="5">
    <source>
        <dbReference type="Google" id="ProtNLM"/>
    </source>
</evidence>
<keyword evidence="1" id="KW-0175">Coiled coil</keyword>
<protein>
    <recommendedName>
        <fullName evidence="5">Inner centromere protein ARK-binding domain-containing protein</fullName>
    </recommendedName>
</protein>
<reference evidence="3 4" key="1">
    <citation type="journal article" date="2015" name="Parasit. Vectors">
        <title>Draft genome of the scabies mite.</title>
        <authorList>
            <person name="Rider S.D.Jr."/>
            <person name="Morgan M.S."/>
            <person name="Arlian L.G."/>
        </authorList>
    </citation>
    <scope>NUCLEOTIDE SEQUENCE [LARGE SCALE GENOMIC DNA]</scope>
    <source>
        <strain evidence="3">Arlian Lab</strain>
    </source>
</reference>
<dbReference type="EMBL" id="JXLN01013170">
    <property type="protein sequence ID" value="KPM09141.1"/>
    <property type="molecule type" value="Genomic_DNA"/>
</dbReference>
<feature type="coiled-coil region" evidence="1">
    <location>
        <begin position="271"/>
        <end position="299"/>
    </location>
</feature>
<sequence length="645" mass="73224">MADLSKKLSLKPGDNKEGNIFDDSNSVKLIFRIPSEDLIDLNQSLIDFARTVDTAVNSMLTMVKGTLKNQLINENAPTFETPVKRKPLKREVPLSSSINKVVLHRAKRLHTDERNSRMNSISRKLLNNQENDANLINQQVSFVAKESSLDIKPSKPPLLNDVENQSNLLNVIANQKTSPIRTRSRTRLQNKQKEMEQSSIRSNTTIQNPTPKKCVNNSLSTPKFGGRKPRQSKQVDSVAKTSKVNVNNFPNPMPSVLSTPTTMNKRPDLILKSSVEKVKKAEANRKAYLENKQQQLRERSTERKNRLLANQQKMDKVVKNKLDQVAKPFNNVIANPPIQIKPPQQRPQTPKEKPDRHEERLRKLNNLKMKNFEINLKNKNVLFPNSASANGKNIAVATESALAYKTKYFATNETKMDIKTLEYHLKQSNIKSKDEIENESPNKESLMTSDESAVHNEINPQLLSPIVGEAVNKTIHEANITFTAMCKTPIMNSTITMLKNNILTSYQMTPPVRQDSVINYDISALIDSEDDEEQMLAEKRANEKPKPKWATGRELVNAVRQQYKLSQEERNQLEAKIFSFPRLPVDLDLIGLPVHPKYQQRTSSVCWDSKQIDKNPIILTMNSNNQFQSNKTKLTDGIEIPSQSG</sequence>
<evidence type="ECO:0000313" key="4">
    <source>
        <dbReference type="Proteomes" id="UP000616769"/>
    </source>
</evidence>
<organism evidence="3 4">
    <name type="scientific">Sarcoptes scabiei</name>
    <name type="common">Itch mite</name>
    <name type="synonym">Acarus scabiei</name>
    <dbReference type="NCBI Taxonomy" id="52283"/>
    <lineage>
        <taxon>Eukaryota</taxon>
        <taxon>Metazoa</taxon>
        <taxon>Ecdysozoa</taxon>
        <taxon>Arthropoda</taxon>
        <taxon>Chelicerata</taxon>
        <taxon>Arachnida</taxon>
        <taxon>Acari</taxon>
        <taxon>Acariformes</taxon>
        <taxon>Sarcoptiformes</taxon>
        <taxon>Astigmata</taxon>
        <taxon>Psoroptidia</taxon>
        <taxon>Sarcoptoidea</taxon>
        <taxon>Sarcoptidae</taxon>
        <taxon>Sarcoptinae</taxon>
        <taxon>Sarcoptes</taxon>
    </lineage>
</organism>
<comment type="caution">
    <text evidence="3">The sequence shown here is derived from an EMBL/GenBank/DDBJ whole genome shotgun (WGS) entry which is preliminary data.</text>
</comment>
<dbReference type="Proteomes" id="UP000616769">
    <property type="component" value="Unassembled WGS sequence"/>
</dbReference>
<dbReference type="AlphaFoldDB" id="A0A132ADS9"/>
<name>A0A132ADS9_SARSC</name>
<evidence type="ECO:0000256" key="1">
    <source>
        <dbReference type="SAM" id="Coils"/>
    </source>
</evidence>
<dbReference type="VEuPathDB" id="VectorBase:SSCA000801"/>
<feature type="region of interest" description="Disordered" evidence="2">
    <location>
        <begin position="333"/>
        <end position="358"/>
    </location>
</feature>
<evidence type="ECO:0000313" key="3">
    <source>
        <dbReference type="EMBL" id="KPM09141.1"/>
    </source>
</evidence>
<gene>
    <name evidence="3" type="ORF">QR98_0076740</name>
</gene>
<proteinExistence type="predicted"/>
<dbReference type="OrthoDB" id="6516275at2759"/>
<evidence type="ECO:0000256" key="2">
    <source>
        <dbReference type="SAM" id="MobiDB-lite"/>
    </source>
</evidence>